<dbReference type="AlphaFoldDB" id="A0A8H3CJN9"/>
<gene>
    <name evidence="1" type="ORF">RDB_LOCUS118914</name>
</gene>
<accession>A0A8H3CJN9</accession>
<dbReference type="Proteomes" id="UP000663843">
    <property type="component" value="Unassembled WGS sequence"/>
</dbReference>
<evidence type="ECO:0000313" key="1">
    <source>
        <dbReference type="EMBL" id="CAE6481490.1"/>
    </source>
</evidence>
<evidence type="ECO:0008006" key="3">
    <source>
        <dbReference type="Google" id="ProtNLM"/>
    </source>
</evidence>
<comment type="caution">
    <text evidence="1">The sequence shown here is derived from an EMBL/GenBank/DDBJ whole genome shotgun (WGS) entry which is preliminary data.</text>
</comment>
<sequence length="135" mass="14561">MSNLVDQDSGINVVLCTSHTARVRKDIYRERAVARPDNTSISSLYLSDRIYNMSSQNISTQPTAAPAMQMNIEPESGKQTQGRFQSLRLRGGGAAKGCLIGALSCFICCECMEGCCDCCAAIICCPCEMVCGDDD</sequence>
<dbReference type="EMBL" id="CAJMWT010003948">
    <property type="protein sequence ID" value="CAE6481490.1"/>
    <property type="molecule type" value="Genomic_DNA"/>
</dbReference>
<evidence type="ECO:0000313" key="2">
    <source>
        <dbReference type="Proteomes" id="UP000663843"/>
    </source>
</evidence>
<protein>
    <recommendedName>
        <fullName evidence="3">Cysteine-rich transmembrane CYSTM domain-containing protein</fullName>
    </recommendedName>
</protein>
<organism evidence="1 2">
    <name type="scientific">Rhizoctonia solani</name>
    <dbReference type="NCBI Taxonomy" id="456999"/>
    <lineage>
        <taxon>Eukaryota</taxon>
        <taxon>Fungi</taxon>
        <taxon>Dikarya</taxon>
        <taxon>Basidiomycota</taxon>
        <taxon>Agaricomycotina</taxon>
        <taxon>Agaricomycetes</taxon>
        <taxon>Cantharellales</taxon>
        <taxon>Ceratobasidiaceae</taxon>
        <taxon>Rhizoctonia</taxon>
    </lineage>
</organism>
<proteinExistence type="predicted"/>
<name>A0A8H3CJN9_9AGAM</name>
<reference evidence="1" key="1">
    <citation type="submission" date="2021-01" db="EMBL/GenBank/DDBJ databases">
        <authorList>
            <person name="Kaushik A."/>
        </authorList>
    </citation>
    <scope>NUCLEOTIDE SEQUENCE</scope>
    <source>
        <strain evidence="1">AG2-2IIIB</strain>
    </source>
</reference>